<feature type="chain" id="PRO_5016135529" evidence="1">
    <location>
        <begin position="28"/>
        <end position="314"/>
    </location>
</feature>
<evidence type="ECO:0000313" key="3">
    <source>
        <dbReference type="Proteomes" id="UP000247459"/>
    </source>
</evidence>
<accession>A0A2W0CTS1</accession>
<gene>
    <name evidence="2" type="ORF">PIL02S_00495</name>
</gene>
<feature type="signal peptide" evidence="1">
    <location>
        <begin position="1"/>
        <end position="27"/>
    </location>
</feature>
<protein>
    <submittedName>
        <fullName evidence="2">Uncharacterized protein</fullName>
    </submittedName>
</protein>
<evidence type="ECO:0000256" key="1">
    <source>
        <dbReference type="SAM" id="SignalP"/>
    </source>
</evidence>
<evidence type="ECO:0000313" key="2">
    <source>
        <dbReference type="EMBL" id="PYY30948.1"/>
    </source>
</evidence>
<dbReference type="EMBL" id="PRLG01000003">
    <property type="protein sequence ID" value="PYY30948.1"/>
    <property type="molecule type" value="Genomic_DNA"/>
</dbReference>
<dbReference type="Proteomes" id="UP000247459">
    <property type="component" value="Unassembled WGS sequence"/>
</dbReference>
<comment type="caution">
    <text evidence="2">The sequence shown here is derived from an EMBL/GenBank/DDBJ whole genome shotgun (WGS) entry which is preliminary data.</text>
</comment>
<reference evidence="2 3" key="1">
    <citation type="submission" date="2018-01" db="EMBL/GenBank/DDBJ databases">
        <title>Genome sequence of the PGP bacterium Paenibacillus illinoisensis E3.</title>
        <authorList>
            <person name="Rolli E."/>
            <person name="Marasco R."/>
            <person name="Bessem C."/>
            <person name="Michoud G."/>
            <person name="Gaiarsa S."/>
            <person name="Borin S."/>
            <person name="Daffonchio D."/>
        </authorList>
    </citation>
    <scope>NUCLEOTIDE SEQUENCE [LARGE SCALE GENOMIC DNA]</scope>
    <source>
        <strain evidence="2 3">E3</strain>
    </source>
</reference>
<proteinExistence type="predicted"/>
<dbReference type="RefSeq" id="WP_258377536.1">
    <property type="nucleotide sequence ID" value="NZ_PRLG01000003.1"/>
</dbReference>
<name>A0A2W0CTS1_9BACL</name>
<sequence>MLKKSIMLSLVLIFFIANLAISSASYAASRYTGTWSDQYDIGSYGMNQMLLRMKDKGNQVEIEVSNDYYLPTNDSRNSFLNAKGRYRSSFITGKATFNSQGTASFTYKDEYNNGTMTISVKKKSVTVTWSGKETSDYSFPKGTFKLNKKVDLSSAESKKLGVFLSNFTELQLYKFDAKKVSSSDLIRFGVWHNYINNFNSRISSMNGKLYISRSSVETSILKYFNITFKDHRSVLNLKYTGKGYIFDGADGERVLYVQVDELYDMGNNQYRVNGHLYDPEDSNDTIVSRVDATVKKVKTGKEYRYVLTQLSVKH</sequence>
<dbReference type="AlphaFoldDB" id="A0A2W0CTS1"/>
<organism evidence="2 3">
    <name type="scientific">Paenibacillus illinoisensis</name>
    <dbReference type="NCBI Taxonomy" id="59845"/>
    <lineage>
        <taxon>Bacteria</taxon>
        <taxon>Bacillati</taxon>
        <taxon>Bacillota</taxon>
        <taxon>Bacilli</taxon>
        <taxon>Bacillales</taxon>
        <taxon>Paenibacillaceae</taxon>
        <taxon>Paenibacillus</taxon>
    </lineage>
</organism>
<keyword evidence="1" id="KW-0732">Signal</keyword>